<feature type="transmembrane region" description="Helical" evidence="6">
    <location>
        <begin position="44"/>
        <end position="64"/>
    </location>
</feature>
<feature type="transmembrane region" description="Helical" evidence="6">
    <location>
        <begin position="12"/>
        <end position="32"/>
    </location>
</feature>
<feature type="transmembrane region" description="Helical" evidence="6">
    <location>
        <begin position="388"/>
        <end position="407"/>
    </location>
</feature>
<evidence type="ECO:0000256" key="5">
    <source>
        <dbReference type="ARBA" id="ARBA00023136"/>
    </source>
</evidence>
<feature type="transmembrane region" description="Helical" evidence="6">
    <location>
        <begin position="177"/>
        <end position="197"/>
    </location>
</feature>
<evidence type="ECO:0000256" key="3">
    <source>
        <dbReference type="ARBA" id="ARBA00022692"/>
    </source>
</evidence>
<dbReference type="InterPro" id="IPR050833">
    <property type="entry name" value="Poly_Biosynth_Transport"/>
</dbReference>
<keyword evidence="4 6" id="KW-1133">Transmembrane helix</keyword>
<name>A0A2G1QLF2_9HYPH</name>
<feature type="transmembrane region" description="Helical" evidence="6">
    <location>
        <begin position="149"/>
        <end position="171"/>
    </location>
</feature>
<proteinExistence type="predicted"/>
<accession>A0A2G1QLF2</accession>
<gene>
    <name evidence="7" type="ORF">CSC94_15255</name>
</gene>
<organism evidence="7 8">
    <name type="scientific">Zhengella mangrovi</name>
    <dbReference type="NCBI Taxonomy" id="1982044"/>
    <lineage>
        <taxon>Bacteria</taxon>
        <taxon>Pseudomonadati</taxon>
        <taxon>Pseudomonadota</taxon>
        <taxon>Alphaproteobacteria</taxon>
        <taxon>Hyphomicrobiales</taxon>
        <taxon>Notoacmeibacteraceae</taxon>
        <taxon>Zhengella</taxon>
    </lineage>
</organism>
<dbReference type="GO" id="GO:0005886">
    <property type="term" value="C:plasma membrane"/>
    <property type="evidence" value="ECO:0007669"/>
    <property type="project" value="UniProtKB-SubCell"/>
</dbReference>
<dbReference type="Proteomes" id="UP000221168">
    <property type="component" value="Unassembled WGS sequence"/>
</dbReference>
<dbReference type="EMBL" id="PDVP01000009">
    <property type="protein sequence ID" value="PHP66332.1"/>
    <property type="molecule type" value="Genomic_DNA"/>
</dbReference>
<evidence type="ECO:0000313" key="8">
    <source>
        <dbReference type="Proteomes" id="UP000221168"/>
    </source>
</evidence>
<keyword evidence="2" id="KW-1003">Cell membrane</keyword>
<comment type="caution">
    <text evidence="7">The sequence shown here is derived from an EMBL/GenBank/DDBJ whole genome shotgun (WGS) entry which is preliminary data.</text>
</comment>
<keyword evidence="3 6" id="KW-0812">Transmembrane</keyword>
<reference evidence="7 8" key="1">
    <citation type="submission" date="2017-10" db="EMBL/GenBank/DDBJ databases">
        <title>Sedimentibacterium mangrovi gen. nov., sp. nov., a novel member of family Phyllobacteriacea isolated from mangrove sediment.</title>
        <authorList>
            <person name="Liao H."/>
            <person name="Tian Y."/>
        </authorList>
    </citation>
    <scope>NUCLEOTIDE SEQUENCE [LARGE SCALE GENOMIC DNA]</scope>
    <source>
        <strain evidence="7 8">X9-2-2</strain>
    </source>
</reference>
<evidence type="ECO:0000256" key="2">
    <source>
        <dbReference type="ARBA" id="ARBA00022475"/>
    </source>
</evidence>
<feature type="transmembrane region" description="Helical" evidence="6">
    <location>
        <begin position="288"/>
        <end position="310"/>
    </location>
</feature>
<feature type="transmembrane region" description="Helical" evidence="6">
    <location>
        <begin position="115"/>
        <end position="137"/>
    </location>
</feature>
<keyword evidence="5 6" id="KW-0472">Membrane</keyword>
<comment type="subcellular location">
    <subcellularLocation>
        <location evidence="1">Cell membrane</location>
        <topology evidence="1">Multi-pass membrane protein</topology>
    </subcellularLocation>
</comment>
<evidence type="ECO:0000256" key="1">
    <source>
        <dbReference type="ARBA" id="ARBA00004651"/>
    </source>
</evidence>
<feature type="transmembrane region" description="Helical" evidence="6">
    <location>
        <begin position="316"/>
        <end position="336"/>
    </location>
</feature>
<protein>
    <submittedName>
        <fullName evidence="7">Transporter</fullName>
    </submittedName>
</protein>
<dbReference type="PANTHER" id="PTHR30250:SF11">
    <property type="entry name" value="O-ANTIGEN TRANSPORTER-RELATED"/>
    <property type="match status" value="1"/>
</dbReference>
<sequence length="414" mass="44075">MPTGWRELAAGYLSAISGSVGRLVFSLAYFVILANTLTIAEFGLFATASAMGVVLSRLVAFGFSSPLYRAATMRPRLIGLYTGGYLAMTAASLPVLAVAAAVVYVIVFAGDMRPLPFALVIATESLVWRSAEIVIIVNNGMNRFGRAAALVILGTAMRALAALCFLLVAAGSTVDAWAPWYAAANLATLLIAVAWFYPRQRLRFHRGLIRRRLSDSLAVAGAEVLFYLQMELDKVLVLGLGGPSLAGLYAIVMRLVDLTAIPIRTFNMMLVQSIMRRGGALGGIARQAGFEAGIFAVSLAAMAAIALMLAIRPDLLGANVAQAAPILVLVLFIPGFRNLTEYHAELLYARGQSMRRAGNLAVLAIVKAALLTVFLSSGALPEVLIGRLTWAFLGLYLVSLGLTYSALSRPSRAM</sequence>
<feature type="transmembrane region" description="Helical" evidence="6">
    <location>
        <begin position="85"/>
        <end position="109"/>
    </location>
</feature>
<evidence type="ECO:0000313" key="7">
    <source>
        <dbReference type="EMBL" id="PHP66332.1"/>
    </source>
</evidence>
<evidence type="ECO:0000256" key="6">
    <source>
        <dbReference type="SAM" id="Phobius"/>
    </source>
</evidence>
<dbReference type="OrthoDB" id="7973910at2"/>
<dbReference type="AlphaFoldDB" id="A0A2G1QLF2"/>
<feature type="transmembrane region" description="Helical" evidence="6">
    <location>
        <begin position="357"/>
        <end position="376"/>
    </location>
</feature>
<evidence type="ECO:0000256" key="4">
    <source>
        <dbReference type="ARBA" id="ARBA00022989"/>
    </source>
</evidence>
<keyword evidence="8" id="KW-1185">Reference proteome</keyword>
<dbReference type="PANTHER" id="PTHR30250">
    <property type="entry name" value="PST FAMILY PREDICTED COLANIC ACID TRANSPORTER"/>
    <property type="match status" value="1"/>
</dbReference>